<evidence type="ECO:0000313" key="2">
    <source>
        <dbReference type="Proteomes" id="UP001501456"/>
    </source>
</evidence>
<evidence type="ECO:0000313" key="1">
    <source>
        <dbReference type="EMBL" id="GAA3793172.1"/>
    </source>
</evidence>
<dbReference type="Proteomes" id="UP001501456">
    <property type="component" value="Unassembled WGS sequence"/>
</dbReference>
<name>A0ABP7HH80_9FLAO</name>
<dbReference type="RefSeq" id="WP_344731117.1">
    <property type="nucleotide sequence ID" value="NZ_BAABBI010000013.1"/>
</dbReference>
<dbReference type="EMBL" id="BAABBI010000013">
    <property type="protein sequence ID" value="GAA3793172.1"/>
    <property type="molecule type" value="Genomic_DNA"/>
</dbReference>
<organism evidence="1 2">
    <name type="scientific">Corallibacter vietnamensis</name>
    <dbReference type="NCBI Taxonomy" id="904130"/>
    <lineage>
        <taxon>Bacteria</taxon>
        <taxon>Pseudomonadati</taxon>
        <taxon>Bacteroidota</taxon>
        <taxon>Flavobacteriia</taxon>
        <taxon>Flavobacteriales</taxon>
        <taxon>Flavobacteriaceae</taxon>
        <taxon>Corallibacter</taxon>
    </lineage>
</organism>
<sequence length="175" mass="19974">MAKKIEPIKASAKDLGNDNNAQHWSSIFKTLNVLGTISEAYTKTLAYKIETKRLNNELERVKLEASIAEKAIDDVFKLKMEQLKQRREHLLSFYATVNNQLNHLHIERMTILDLLKSVVEKTVAPDINIEERKLYKEMAIEMSSQIPNFGEKASNTLEVIAKTIPPIEIPENIGE</sequence>
<gene>
    <name evidence="1" type="ORF">GCM10022271_26620</name>
</gene>
<keyword evidence="2" id="KW-1185">Reference proteome</keyword>
<accession>A0ABP7HH80</accession>
<reference evidence="2" key="1">
    <citation type="journal article" date="2019" name="Int. J. Syst. Evol. Microbiol.">
        <title>The Global Catalogue of Microorganisms (GCM) 10K type strain sequencing project: providing services to taxonomists for standard genome sequencing and annotation.</title>
        <authorList>
            <consortium name="The Broad Institute Genomics Platform"/>
            <consortium name="The Broad Institute Genome Sequencing Center for Infectious Disease"/>
            <person name="Wu L."/>
            <person name="Ma J."/>
        </authorList>
    </citation>
    <scope>NUCLEOTIDE SEQUENCE [LARGE SCALE GENOMIC DNA]</scope>
    <source>
        <strain evidence="2">JCM 17525</strain>
    </source>
</reference>
<comment type="caution">
    <text evidence="1">The sequence shown here is derived from an EMBL/GenBank/DDBJ whole genome shotgun (WGS) entry which is preliminary data.</text>
</comment>
<protein>
    <submittedName>
        <fullName evidence="1">Uncharacterized protein</fullName>
    </submittedName>
</protein>
<proteinExistence type="predicted"/>